<dbReference type="AlphaFoldDB" id="A0A438HB47"/>
<proteinExistence type="predicted"/>
<dbReference type="PROSITE" id="PS50013">
    <property type="entry name" value="CHROMO_2"/>
    <property type="match status" value="1"/>
</dbReference>
<dbReference type="InterPro" id="IPR016197">
    <property type="entry name" value="Chromo-like_dom_sf"/>
</dbReference>
<dbReference type="SUPFAM" id="SSF54160">
    <property type="entry name" value="Chromo domain-like"/>
    <property type="match status" value="1"/>
</dbReference>
<dbReference type="SUPFAM" id="SSF53098">
    <property type="entry name" value="Ribonuclease H-like"/>
    <property type="match status" value="1"/>
</dbReference>
<reference evidence="3 4" key="1">
    <citation type="journal article" date="2018" name="PLoS Genet.">
        <title>Population sequencing reveals clonal diversity and ancestral inbreeding in the grapevine cultivar Chardonnay.</title>
        <authorList>
            <person name="Roach M.J."/>
            <person name="Johnson D.L."/>
            <person name="Bohlmann J."/>
            <person name="van Vuuren H.J."/>
            <person name="Jones S.J."/>
            <person name="Pretorius I.S."/>
            <person name="Schmidt S.A."/>
            <person name="Borneman A.R."/>
        </authorList>
    </citation>
    <scope>NUCLEOTIDE SEQUENCE [LARGE SCALE GENOMIC DNA]</scope>
    <source>
        <strain evidence="4">cv. Chardonnay</strain>
        <tissue evidence="3">Leaf</tissue>
    </source>
</reference>
<feature type="domain" description="Chromo" evidence="1">
    <location>
        <begin position="337"/>
        <end position="376"/>
    </location>
</feature>
<dbReference type="InterPro" id="IPR012337">
    <property type="entry name" value="RNaseH-like_sf"/>
</dbReference>
<dbReference type="FunFam" id="3.30.420.10:FF:000219">
    <property type="entry name" value="Putative retroelement"/>
    <property type="match status" value="1"/>
</dbReference>
<protein>
    <submittedName>
        <fullName evidence="3">Transposon Tf2-2 polyprotein</fullName>
    </submittedName>
</protein>
<dbReference type="Pfam" id="PF00385">
    <property type="entry name" value="Chromo"/>
    <property type="match status" value="1"/>
</dbReference>
<dbReference type="InterPro" id="IPR056924">
    <property type="entry name" value="SH3_Tf2-1"/>
</dbReference>
<dbReference type="Proteomes" id="UP000288805">
    <property type="component" value="Unassembled WGS sequence"/>
</dbReference>
<dbReference type="PANTHER" id="PTHR37984">
    <property type="entry name" value="PROTEIN CBG26694"/>
    <property type="match status" value="1"/>
</dbReference>
<dbReference type="InterPro" id="IPR001584">
    <property type="entry name" value="Integrase_cat-core"/>
</dbReference>
<dbReference type="Gene3D" id="3.30.420.10">
    <property type="entry name" value="Ribonuclease H-like superfamily/Ribonuclease H"/>
    <property type="match status" value="1"/>
</dbReference>
<evidence type="ECO:0000313" key="3">
    <source>
        <dbReference type="EMBL" id="RVW81678.1"/>
    </source>
</evidence>
<sequence length="393" mass="44931">MRRMVKEFLQQCDVCQRFKTDCMKPAGLLQPLPVPHQMWTDVSMDFIEGLPSSNGYSTIMVVVDRLTKYAHFIALKHPFTAVTVAKAFVANVVRLHGIPTSIVSDRDKVFLSSFWQTLFQLQGTKLCMGSSYHPQSDGQTEVVNRTLEQYLRCFAGDQPRKWLEWIPWAEFSYNTSIHSSTKMTPFEAVYGILPPRLLAYVPGTSRVHAVDEYLRDRDAILRELRYNLLQAQNRMKCQADQHRRDASFAVGDYVYLKLQPYRQTSVAFRGSMKLAPRFFGPYQVIEKVGSVAYKLALPPGSQIHNVFHVSLLRRHLGSITPTSTQLPPVSDTSIILPQPEAVLDRRVISKGKYRPKSEILVKWVGAPAADATWENEWRFTKSYPDFILVDKDP</sequence>
<dbReference type="GO" id="GO:0015074">
    <property type="term" value="P:DNA integration"/>
    <property type="evidence" value="ECO:0007669"/>
    <property type="project" value="InterPro"/>
</dbReference>
<dbReference type="GO" id="GO:0003676">
    <property type="term" value="F:nucleic acid binding"/>
    <property type="evidence" value="ECO:0007669"/>
    <property type="project" value="InterPro"/>
</dbReference>
<evidence type="ECO:0000259" key="1">
    <source>
        <dbReference type="PROSITE" id="PS50013"/>
    </source>
</evidence>
<evidence type="ECO:0000259" key="2">
    <source>
        <dbReference type="PROSITE" id="PS50994"/>
    </source>
</evidence>
<dbReference type="PROSITE" id="PS50994">
    <property type="entry name" value="INTEGRASE"/>
    <property type="match status" value="1"/>
</dbReference>
<dbReference type="InterPro" id="IPR036397">
    <property type="entry name" value="RNaseH_sf"/>
</dbReference>
<evidence type="ECO:0000313" key="4">
    <source>
        <dbReference type="Proteomes" id="UP000288805"/>
    </source>
</evidence>
<dbReference type="EMBL" id="QGNW01000250">
    <property type="protein sequence ID" value="RVW81678.1"/>
    <property type="molecule type" value="Genomic_DNA"/>
</dbReference>
<comment type="caution">
    <text evidence="3">The sequence shown here is derived from an EMBL/GenBank/DDBJ whole genome shotgun (WGS) entry which is preliminary data.</text>
</comment>
<dbReference type="InterPro" id="IPR023780">
    <property type="entry name" value="Chromo_domain"/>
</dbReference>
<feature type="domain" description="Integrase catalytic" evidence="2">
    <location>
        <begin position="29"/>
        <end position="193"/>
    </location>
</feature>
<organism evidence="3 4">
    <name type="scientific">Vitis vinifera</name>
    <name type="common">Grape</name>
    <dbReference type="NCBI Taxonomy" id="29760"/>
    <lineage>
        <taxon>Eukaryota</taxon>
        <taxon>Viridiplantae</taxon>
        <taxon>Streptophyta</taxon>
        <taxon>Embryophyta</taxon>
        <taxon>Tracheophyta</taxon>
        <taxon>Spermatophyta</taxon>
        <taxon>Magnoliopsida</taxon>
        <taxon>eudicotyledons</taxon>
        <taxon>Gunneridae</taxon>
        <taxon>Pentapetalae</taxon>
        <taxon>rosids</taxon>
        <taxon>Vitales</taxon>
        <taxon>Vitaceae</taxon>
        <taxon>Viteae</taxon>
        <taxon>Vitis</taxon>
    </lineage>
</organism>
<gene>
    <name evidence="3" type="primary">Tf2-2_107</name>
    <name evidence="3" type="ORF">CK203_044560</name>
</gene>
<dbReference type="InterPro" id="IPR050951">
    <property type="entry name" value="Retrovirus_Pol_polyprotein"/>
</dbReference>
<dbReference type="InterPro" id="IPR000953">
    <property type="entry name" value="Chromo/chromo_shadow_dom"/>
</dbReference>
<dbReference type="Gene3D" id="2.40.50.40">
    <property type="match status" value="1"/>
</dbReference>
<dbReference type="PANTHER" id="PTHR37984:SF5">
    <property type="entry name" value="PROTEIN NYNRIN-LIKE"/>
    <property type="match status" value="1"/>
</dbReference>
<name>A0A438HB47_VITVI</name>
<accession>A0A438HB47</accession>
<dbReference type="Pfam" id="PF24626">
    <property type="entry name" value="SH3_Tf2-1"/>
    <property type="match status" value="1"/>
</dbReference>